<proteinExistence type="predicted"/>
<dbReference type="Proteomes" id="UP000289738">
    <property type="component" value="Chromosome A02"/>
</dbReference>
<dbReference type="STRING" id="3818.A0A445EIQ8"/>
<feature type="domain" description="F-box" evidence="1">
    <location>
        <begin position="13"/>
        <end position="54"/>
    </location>
</feature>
<dbReference type="InterPro" id="IPR055411">
    <property type="entry name" value="LRR_FXL15/At3g58940/PEG3-like"/>
</dbReference>
<dbReference type="SMART" id="SM00579">
    <property type="entry name" value="FBD"/>
    <property type="match status" value="1"/>
</dbReference>
<dbReference type="Pfam" id="PF24758">
    <property type="entry name" value="LRR_At5g56370"/>
    <property type="match status" value="1"/>
</dbReference>
<dbReference type="InterPro" id="IPR053781">
    <property type="entry name" value="F-box_AtFBL13-like"/>
</dbReference>
<organism evidence="3 4">
    <name type="scientific">Arachis hypogaea</name>
    <name type="common">Peanut</name>
    <dbReference type="NCBI Taxonomy" id="3818"/>
    <lineage>
        <taxon>Eukaryota</taxon>
        <taxon>Viridiplantae</taxon>
        <taxon>Streptophyta</taxon>
        <taxon>Embryophyta</taxon>
        <taxon>Tracheophyta</taxon>
        <taxon>Spermatophyta</taxon>
        <taxon>Magnoliopsida</taxon>
        <taxon>eudicotyledons</taxon>
        <taxon>Gunneridae</taxon>
        <taxon>Pentapetalae</taxon>
        <taxon>rosids</taxon>
        <taxon>fabids</taxon>
        <taxon>Fabales</taxon>
        <taxon>Fabaceae</taxon>
        <taxon>Papilionoideae</taxon>
        <taxon>50 kb inversion clade</taxon>
        <taxon>dalbergioids sensu lato</taxon>
        <taxon>Dalbergieae</taxon>
        <taxon>Pterocarpus clade</taxon>
        <taxon>Arachis</taxon>
    </lineage>
</organism>
<reference evidence="3 4" key="1">
    <citation type="submission" date="2019-01" db="EMBL/GenBank/DDBJ databases">
        <title>Sequencing of cultivated peanut Arachis hypogaea provides insights into genome evolution and oil improvement.</title>
        <authorList>
            <person name="Chen X."/>
        </authorList>
    </citation>
    <scope>NUCLEOTIDE SEQUENCE [LARGE SCALE GENOMIC DNA]</scope>
    <source>
        <strain evidence="4">cv. Fuhuasheng</strain>
        <tissue evidence="3">Leaves</tissue>
    </source>
</reference>
<dbReference type="InterPro" id="IPR050232">
    <property type="entry name" value="FBL13/AtMIF1-like"/>
</dbReference>
<name>A0A445EIQ8_ARAHY</name>
<dbReference type="AlphaFoldDB" id="A0A445EIQ8"/>
<dbReference type="SUPFAM" id="SSF81383">
    <property type="entry name" value="F-box domain"/>
    <property type="match status" value="1"/>
</dbReference>
<accession>A0A445EIQ8</accession>
<dbReference type="SUPFAM" id="SSF52047">
    <property type="entry name" value="RNI-like"/>
    <property type="match status" value="1"/>
</dbReference>
<dbReference type="InterPro" id="IPR001810">
    <property type="entry name" value="F-box_dom"/>
</dbReference>
<dbReference type="Pfam" id="PF08387">
    <property type="entry name" value="FBD"/>
    <property type="match status" value="1"/>
</dbReference>
<comment type="caution">
    <text evidence="3">The sequence shown here is derived from an EMBL/GenBank/DDBJ whole genome shotgun (WGS) entry which is preliminary data.</text>
</comment>
<evidence type="ECO:0000313" key="4">
    <source>
        <dbReference type="Proteomes" id="UP000289738"/>
    </source>
</evidence>
<evidence type="ECO:0000313" key="3">
    <source>
        <dbReference type="EMBL" id="RYR75304.1"/>
    </source>
</evidence>
<dbReference type="InterPro" id="IPR032675">
    <property type="entry name" value="LRR_dom_sf"/>
</dbReference>
<dbReference type="PANTHER" id="PTHR31900:SF34">
    <property type="entry name" value="EMB|CAB62440.1-RELATED"/>
    <property type="match status" value="1"/>
</dbReference>
<dbReference type="SMART" id="SM00256">
    <property type="entry name" value="FBOX"/>
    <property type="match status" value="1"/>
</dbReference>
<gene>
    <name evidence="3" type="ORF">Ahy_A02g009958</name>
</gene>
<dbReference type="EMBL" id="SDMP01000002">
    <property type="protein sequence ID" value="RYR75304.1"/>
    <property type="molecule type" value="Genomic_DNA"/>
</dbReference>
<evidence type="ECO:0000259" key="1">
    <source>
        <dbReference type="SMART" id="SM00256"/>
    </source>
</evidence>
<protein>
    <recommendedName>
        <fullName evidence="5">F-box domain-containing protein</fullName>
    </recommendedName>
</protein>
<keyword evidence="4" id="KW-1185">Reference proteome</keyword>
<evidence type="ECO:0008006" key="5">
    <source>
        <dbReference type="Google" id="ProtNLM"/>
    </source>
</evidence>
<dbReference type="Pfam" id="PF00646">
    <property type="entry name" value="F-box"/>
    <property type="match status" value="1"/>
</dbReference>
<dbReference type="InterPro" id="IPR006566">
    <property type="entry name" value="FBD"/>
</dbReference>
<dbReference type="CDD" id="cd22160">
    <property type="entry name" value="F-box_AtFBL13-like"/>
    <property type="match status" value="1"/>
</dbReference>
<dbReference type="Gene3D" id="1.20.1280.50">
    <property type="match status" value="1"/>
</dbReference>
<dbReference type="InterPro" id="IPR036047">
    <property type="entry name" value="F-box-like_dom_sf"/>
</dbReference>
<sequence>MKTKNEDDKISALSDELLLHILSFLSVTDSVATCVLSRRWRNLWESLFVSDFDYDDGHRQIDFVEFVKSGVVITRRKEPSNICKFHLLSTSSTVDIQSPLATWISAALGPHLQEISITLSSPCFFPLCIFRCKSLVSPRLECRRMHVETIANAYQLPSLKKLELKVCSASCLISLLLCCPNLETLELDFYKGYTPLQHIGMLSSLKSLTLLGLGKQVGSITINTPLLEHLNINLKSTKCGTLSVTSNLHSLVHVHLNILHPVGDVVKLLNKLYMAQCLSLNVTTITNFHEGGGMEFPEFHRLVRLELIVNYLDSSFVMDVLQHCCVLESFQIHCLEYRRKRKRTCWTQPTVAPSCVESHLKNLEFRGYCDFEEERTFLAYFLERGLVLKKMKIFHGFRNLSVVRKHQILKTLSTLPRSSNICQLIWSFKHSPSATFLLNTETRIND</sequence>
<evidence type="ECO:0000259" key="2">
    <source>
        <dbReference type="SMART" id="SM00579"/>
    </source>
</evidence>
<feature type="domain" description="FBD" evidence="2">
    <location>
        <begin position="354"/>
        <end position="427"/>
    </location>
</feature>
<dbReference type="PANTHER" id="PTHR31900">
    <property type="entry name" value="F-BOX/RNI SUPERFAMILY PROTEIN-RELATED"/>
    <property type="match status" value="1"/>
</dbReference>
<dbReference type="Gene3D" id="3.80.10.10">
    <property type="entry name" value="Ribonuclease Inhibitor"/>
    <property type="match status" value="1"/>
</dbReference>